<organism evidence="1 2">
    <name type="scientific">Lacticaseibacillus paracasei NRIC 0644</name>
    <dbReference type="NCBI Taxonomy" id="1435038"/>
    <lineage>
        <taxon>Bacteria</taxon>
        <taxon>Bacillati</taxon>
        <taxon>Bacillota</taxon>
        <taxon>Bacilli</taxon>
        <taxon>Lactobacillales</taxon>
        <taxon>Lactobacillaceae</taxon>
        <taxon>Lacticaseibacillus</taxon>
    </lineage>
</organism>
<dbReference type="EMBL" id="BAYM01000028">
    <property type="protein sequence ID" value="GAN35810.1"/>
    <property type="molecule type" value="Genomic_DNA"/>
</dbReference>
<protein>
    <submittedName>
        <fullName evidence="1">ABC transporter permease</fullName>
    </submittedName>
</protein>
<name>A0A0C9NV90_LACPA</name>
<dbReference type="RefSeq" id="WP_003566231.1">
    <property type="nucleotide sequence ID" value="NZ_BAYM01000028.1"/>
</dbReference>
<dbReference type="GeneID" id="57090579"/>
<evidence type="ECO:0000313" key="2">
    <source>
        <dbReference type="Proteomes" id="UP000032552"/>
    </source>
</evidence>
<dbReference type="AlphaFoldDB" id="A0A0C9NV90"/>
<accession>A0A0C9NV90</accession>
<evidence type="ECO:0000313" key="1">
    <source>
        <dbReference type="EMBL" id="GAN35810.1"/>
    </source>
</evidence>
<dbReference type="Proteomes" id="UP000032552">
    <property type="component" value="Unassembled WGS sequence"/>
</dbReference>
<reference evidence="2" key="1">
    <citation type="submission" date="2014-05" db="EMBL/GenBank/DDBJ databases">
        <title>Whole genome sequencing of Lactobacillus casei NRIC0644.</title>
        <authorList>
            <person name="Atarashi H."/>
            <person name="Yoshida Y."/>
            <person name="Fujimura S."/>
            <person name="Tanaka N."/>
            <person name="Shiwa Y."/>
            <person name="Yoshikawa H."/>
            <person name="Okada S."/>
            <person name="Nakagawa J."/>
        </authorList>
    </citation>
    <scope>NUCLEOTIDE SEQUENCE [LARGE SCALE GENOMIC DNA]</scope>
    <source>
        <strain evidence="2">NRIC0644</strain>
    </source>
</reference>
<proteinExistence type="predicted"/>
<sequence length="246" mass="27579">MTNTWTMMRTLTRQRSLTAFKTFIVTLVATVVSILLAMFTGEAKITVDFVLTLLFAYAVIGGLVFFVRLAIIQERVWVNNYYRSVPTTNLKLYTANLLATCLSFLIYAAFEGVVLLALAVTRWGINLPTGDPMTVLVEMGIFLIVLGIFIWAFISLVHLLSVTIMAFLPETRIRLVQWIIYLVVIIVASFIFDQVQRLFLLPFGGYDSNTLTGSSSVLVGIGIFIVTILLISAVNVYLLEKWVETK</sequence>
<gene>
    <name evidence="1" type="ORF">LC0644_0399</name>
</gene>
<comment type="caution">
    <text evidence="1">The sequence shown here is derived from an EMBL/GenBank/DDBJ whole genome shotgun (WGS) entry which is preliminary data.</text>
</comment>